<protein>
    <submittedName>
        <fullName evidence="2">Uncharacterized protein</fullName>
    </submittedName>
</protein>
<dbReference type="OrthoDB" id="10650038at2759"/>
<gene>
    <name evidence="2" type="ORF">B0J13DRAFT_557050</name>
</gene>
<feature type="signal peptide" evidence="1">
    <location>
        <begin position="1"/>
        <end position="19"/>
    </location>
</feature>
<comment type="caution">
    <text evidence="2">The sequence shown here is derived from an EMBL/GenBank/DDBJ whole genome shotgun (WGS) entry which is preliminary data.</text>
</comment>
<evidence type="ECO:0000313" key="2">
    <source>
        <dbReference type="EMBL" id="KAH7141575.1"/>
    </source>
</evidence>
<reference evidence="2" key="1">
    <citation type="journal article" date="2021" name="Nat. Commun.">
        <title>Genetic determinants of endophytism in the Arabidopsis root mycobiome.</title>
        <authorList>
            <person name="Mesny F."/>
            <person name="Miyauchi S."/>
            <person name="Thiergart T."/>
            <person name="Pickel B."/>
            <person name="Atanasova L."/>
            <person name="Karlsson M."/>
            <person name="Huettel B."/>
            <person name="Barry K.W."/>
            <person name="Haridas S."/>
            <person name="Chen C."/>
            <person name="Bauer D."/>
            <person name="Andreopoulos W."/>
            <person name="Pangilinan J."/>
            <person name="LaButti K."/>
            <person name="Riley R."/>
            <person name="Lipzen A."/>
            <person name="Clum A."/>
            <person name="Drula E."/>
            <person name="Henrissat B."/>
            <person name="Kohler A."/>
            <person name="Grigoriev I.V."/>
            <person name="Martin F.M."/>
            <person name="Hacquard S."/>
        </authorList>
    </citation>
    <scope>NUCLEOTIDE SEQUENCE</scope>
    <source>
        <strain evidence="2">MPI-CAGE-AT-0021</strain>
    </source>
</reference>
<dbReference type="EMBL" id="JAGMUU010000012">
    <property type="protein sequence ID" value="KAH7141575.1"/>
    <property type="molecule type" value="Genomic_DNA"/>
</dbReference>
<evidence type="ECO:0000313" key="3">
    <source>
        <dbReference type="Proteomes" id="UP000717696"/>
    </source>
</evidence>
<feature type="chain" id="PRO_5040201348" evidence="1">
    <location>
        <begin position="20"/>
        <end position="247"/>
    </location>
</feature>
<dbReference type="Proteomes" id="UP000717696">
    <property type="component" value="Unassembled WGS sequence"/>
</dbReference>
<name>A0A9P9J4B7_9HYPO</name>
<keyword evidence="3" id="KW-1185">Reference proteome</keyword>
<accession>A0A9P9J4B7</accession>
<feature type="non-terminal residue" evidence="2">
    <location>
        <position position="1"/>
    </location>
</feature>
<organism evidence="2 3">
    <name type="scientific">Dactylonectria estremocensis</name>
    <dbReference type="NCBI Taxonomy" id="1079267"/>
    <lineage>
        <taxon>Eukaryota</taxon>
        <taxon>Fungi</taxon>
        <taxon>Dikarya</taxon>
        <taxon>Ascomycota</taxon>
        <taxon>Pezizomycotina</taxon>
        <taxon>Sordariomycetes</taxon>
        <taxon>Hypocreomycetidae</taxon>
        <taxon>Hypocreales</taxon>
        <taxon>Nectriaceae</taxon>
        <taxon>Dactylonectria</taxon>
    </lineage>
</organism>
<proteinExistence type="predicted"/>
<sequence length="247" mass="26477">MLSRLAFVAGLALWQPASADTFYDCQTSWGTGSVNCVHAAAYVMINRVGCDGKAFIPEKPAIGYADICTATLSAPGHKNGVVVSDVALMRMFKPLIDRCGIGSFCDQDTGICGTLTTRAGSGKRGDDQLPVDDEELLALEEASNSTAPGESPGQLDARQQQGCNVPYNNDQVIYRQDGRYRFQRLGATGATAEDRAPPASMYNQVRDAGQTDIRTLANQNNNQALMVDRSRDDGRTYGLIRAAPAST</sequence>
<dbReference type="AlphaFoldDB" id="A0A9P9J4B7"/>
<evidence type="ECO:0000256" key="1">
    <source>
        <dbReference type="SAM" id="SignalP"/>
    </source>
</evidence>
<keyword evidence="1" id="KW-0732">Signal</keyword>